<feature type="domain" description="Formamidopyrimidine-DNA glycosylase catalytic" evidence="17">
    <location>
        <begin position="2"/>
        <end position="129"/>
    </location>
</feature>
<evidence type="ECO:0000256" key="9">
    <source>
        <dbReference type="ARBA" id="ARBA00023125"/>
    </source>
</evidence>
<dbReference type="EMBL" id="CP014869">
    <property type="protein sequence ID" value="AMT94397.1"/>
    <property type="molecule type" value="Genomic_DNA"/>
</dbReference>
<evidence type="ECO:0000256" key="15">
    <source>
        <dbReference type="HAMAP-Rule" id="MF_00103"/>
    </source>
</evidence>
<dbReference type="RefSeq" id="WP_062861974.1">
    <property type="nucleotide sequence ID" value="NZ_CP014869.1"/>
</dbReference>
<dbReference type="GO" id="GO:0003684">
    <property type="term" value="F:damaged DNA binding"/>
    <property type="evidence" value="ECO:0007669"/>
    <property type="project" value="InterPro"/>
</dbReference>
<evidence type="ECO:0000256" key="1">
    <source>
        <dbReference type="ARBA" id="ARBA00001668"/>
    </source>
</evidence>
<dbReference type="Pfam" id="PF01149">
    <property type="entry name" value="Fapy_DNA_glyco"/>
    <property type="match status" value="1"/>
</dbReference>
<dbReference type="Pfam" id="PF06827">
    <property type="entry name" value="zf-FPG_IleRS"/>
    <property type="match status" value="1"/>
</dbReference>
<comment type="subunit">
    <text evidence="3 15">Monomer.</text>
</comment>
<evidence type="ECO:0000256" key="8">
    <source>
        <dbReference type="ARBA" id="ARBA00022833"/>
    </source>
</evidence>
<comment type="function">
    <text evidence="15">Involved in base excision repair of DNA damaged by oxidation or by mutagenic agents. Acts as DNA glycosylase that recognizes and removes damaged bases. Has a preference for oxidized purines, such as 7,8-dihydro-8-oxoguanine (8-oxoG). Has AP (apurinic/apyrimidinic) lyase activity and introduces nicks in the DNA strand. Cleaves the DNA backbone by beta-delta elimination to generate a single-strand break at the site of the removed base with both 3'- and 5'-phosphates.</text>
</comment>
<dbReference type="PANTHER" id="PTHR22993:SF9">
    <property type="entry name" value="FORMAMIDOPYRIMIDINE-DNA GLYCOSYLASE"/>
    <property type="match status" value="1"/>
</dbReference>
<evidence type="ECO:0000256" key="11">
    <source>
        <dbReference type="ARBA" id="ARBA00023239"/>
    </source>
</evidence>
<dbReference type="InterPro" id="IPR015887">
    <property type="entry name" value="DNA_glyclase_Znf_dom_DNA_BS"/>
</dbReference>
<feature type="binding site" evidence="15">
    <location>
        <position position="126"/>
    </location>
    <ligand>
        <name>DNA</name>
        <dbReference type="ChEBI" id="CHEBI:16991"/>
    </ligand>
</feature>
<dbReference type="GO" id="GO:0140078">
    <property type="term" value="F:class I DNA-(apurinic or apyrimidinic site) endonuclease activity"/>
    <property type="evidence" value="ECO:0007669"/>
    <property type="project" value="UniProtKB-EC"/>
</dbReference>
<dbReference type="GO" id="GO:0034039">
    <property type="term" value="F:8-oxo-7,8-dihydroguanine DNA N-glycosylase activity"/>
    <property type="evidence" value="ECO:0007669"/>
    <property type="project" value="TreeGrafter"/>
</dbReference>
<keyword evidence="7 15" id="KW-0378">Hydrolase</keyword>
<evidence type="ECO:0000313" key="19">
    <source>
        <dbReference type="Proteomes" id="UP000075950"/>
    </source>
</evidence>
<name>A0A142NNM6_BRELN</name>
<dbReference type="InterPro" id="IPR015886">
    <property type="entry name" value="H2TH_FPG"/>
</dbReference>
<evidence type="ECO:0000256" key="13">
    <source>
        <dbReference type="ARBA" id="ARBA00023295"/>
    </source>
</evidence>
<evidence type="ECO:0000256" key="7">
    <source>
        <dbReference type="ARBA" id="ARBA00022801"/>
    </source>
</evidence>
<dbReference type="NCBIfam" id="TIGR00577">
    <property type="entry name" value="fpg"/>
    <property type="match status" value="1"/>
</dbReference>
<evidence type="ECO:0000313" key="18">
    <source>
        <dbReference type="EMBL" id="AMT94397.1"/>
    </source>
</evidence>
<keyword evidence="6 15" id="KW-0863">Zinc-finger</keyword>
<evidence type="ECO:0000256" key="3">
    <source>
        <dbReference type="ARBA" id="ARBA00011245"/>
    </source>
</evidence>
<dbReference type="SUPFAM" id="SSF81624">
    <property type="entry name" value="N-terminal domain of MutM-like DNA repair proteins"/>
    <property type="match status" value="1"/>
</dbReference>
<keyword evidence="10 15" id="KW-0234">DNA repair</keyword>
<comment type="cofactor">
    <cofactor evidence="15">
        <name>Zn(2+)</name>
        <dbReference type="ChEBI" id="CHEBI:29105"/>
    </cofactor>
    <text evidence="15">Binds 1 zinc ion per subunit.</text>
</comment>
<keyword evidence="4 15" id="KW-0479">Metal-binding</keyword>
<comment type="catalytic activity">
    <reaction evidence="1 15">
        <text>Hydrolysis of DNA containing ring-opened 7-methylguanine residues, releasing 2,6-diamino-4-hydroxy-5-(N-methyl)formamidopyrimidine.</text>
        <dbReference type="EC" id="3.2.2.23"/>
    </reaction>
</comment>
<keyword evidence="11 15" id="KW-0456">Lyase</keyword>
<dbReference type="Gene3D" id="1.10.8.50">
    <property type="match status" value="1"/>
</dbReference>
<dbReference type="SUPFAM" id="SSF46946">
    <property type="entry name" value="S13-like H2TH domain"/>
    <property type="match status" value="1"/>
</dbReference>
<dbReference type="FunFam" id="1.10.8.50:FF:000003">
    <property type="entry name" value="Formamidopyrimidine-DNA glycosylase"/>
    <property type="match status" value="1"/>
</dbReference>
<dbReference type="GO" id="GO:0008270">
    <property type="term" value="F:zinc ion binding"/>
    <property type="evidence" value="ECO:0007669"/>
    <property type="project" value="UniProtKB-UniRule"/>
</dbReference>
<keyword evidence="9 15" id="KW-0238">DNA-binding</keyword>
<evidence type="ECO:0000256" key="5">
    <source>
        <dbReference type="ARBA" id="ARBA00022763"/>
    </source>
</evidence>
<keyword evidence="8 15" id="KW-0862">Zinc</keyword>
<evidence type="ECO:0000259" key="16">
    <source>
        <dbReference type="PROSITE" id="PS51066"/>
    </source>
</evidence>
<dbReference type="InterPro" id="IPR020629">
    <property type="entry name" value="FPG_Glyclase"/>
</dbReference>
<dbReference type="GO" id="GO:0006284">
    <property type="term" value="P:base-excision repair"/>
    <property type="evidence" value="ECO:0007669"/>
    <property type="project" value="InterPro"/>
</dbReference>
<dbReference type="SMART" id="SM00898">
    <property type="entry name" value="Fapy_DNA_glyco"/>
    <property type="match status" value="1"/>
</dbReference>
<evidence type="ECO:0000256" key="4">
    <source>
        <dbReference type="ARBA" id="ARBA00022723"/>
    </source>
</evidence>
<dbReference type="CDD" id="cd08966">
    <property type="entry name" value="EcFpg-like_N"/>
    <property type="match status" value="1"/>
</dbReference>
<dbReference type="SUPFAM" id="SSF57716">
    <property type="entry name" value="Glucocorticoid receptor-like (DNA-binding domain)"/>
    <property type="match status" value="1"/>
</dbReference>
<dbReference type="SMART" id="SM01232">
    <property type="entry name" value="H2TH"/>
    <property type="match status" value="1"/>
</dbReference>
<evidence type="ECO:0000256" key="10">
    <source>
        <dbReference type="ARBA" id="ARBA00023204"/>
    </source>
</evidence>
<dbReference type="PANTHER" id="PTHR22993">
    <property type="entry name" value="FORMAMIDOPYRIMIDINE-DNA GLYCOSYLASE"/>
    <property type="match status" value="1"/>
</dbReference>
<feature type="active site" description="Proton donor; for beta-elimination activity" evidence="15">
    <location>
        <position position="67"/>
    </location>
</feature>
<comment type="similarity">
    <text evidence="2 15">Belongs to the FPG family.</text>
</comment>
<comment type="catalytic activity">
    <reaction evidence="14 15">
        <text>2'-deoxyribonucleotide-(2'-deoxyribose 5'-phosphate)-2'-deoxyribonucleotide-DNA = a 3'-end 2'-deoxyribonucleotide-(2,3-dehydro-2,3-deoxyribose 5'-phosphate)-DNA + a 5'-end 5'-phospho-2'-deoxyribonucleoside-DNA + H(+)</text>
        <dbReference type="Rhea" id="RHEA:66592"/>
        <dbReference type="Rhea" id="RHEA-COMP:13180"/>
        <dbReference type="Rhea" id="RHEA-COMP:16897"/>
        <dbReference type="Rhea" id="RHEA-COMP:17067"/>
        <dbReference type="ChEBI" id="CHEBI:15378"/>
        <dbReference type="ChEBI" id="CHEBI:136412"/>
        <dbReference type="ChEBI" id="CHEBI:157695"/>
        <dbReference type="ChEBI" id="CHEBI:167181"/>
        <dbReference type="EC" id="4.2.99.18"/>
    </reaction>
</comment>
<dbReference type="InterPro" id="IPR010979">
    <property type="entry name" value="Ribosomal_uS13-like_H2TH"/>
</dbReference>
<dbReference type="Pfam" id="PF06831">
    <property type="entry name" value="H2TH"/>
    <property type="match status" value="1"/>
</dbReference>
<dbReference type="EC" id="4.2.99.18" evidence="15"/>
<sequence>MPELPEVESVRRGVDEWTAGTTITGAEVADPRILGTTSQRRMDPSAVSGFVSAVAGAHILGAERRGKFMWLSLGEGTASSAELGILVHLGMSGQLRIHTPGEEIHRHTRAILHLDSERELRFVDQRIFGHIGVQPLVHGYGRLVPASAVHIAADPLEPAFDPERVVTELAKKRTAIKAALLDQTLISGIGNIYADEALFRAGVHPLAVPARTRKSRLVEVLESATKVMSDALAVGGTSFDALYVNVNGESGYFDRALLVYGRGGQECVRCGTEIVKITVGGRGTHFCPNCQKPPRYR</sequence>
<proteinExistence type="inferred from homology"/>
<dbReference type="PROSITE" id="PS51068">
    <property type="entry name" value="FPG_CAT"/>
    <property type="match status" value="1"/>
</dbReference>
<feature type="domain" description="FPG-type" evidence="16">
    <location>
        <begin position="258"/>
        <end position="292"/>
    </location>
</feature>
<dbReference type="InterPro" id="IPR012319">
    <property type="entry name" value="FPG_cat"/>
</dbReference>
<dbReference type="KEGG" id="bly:A2T55_11940"/>
<dbReference type="PROSITE" id="PS01242">
    <property type="entry name" value="ZF_FPG_1"/>
    <property type="match status" value="1"/>
</dbReference>
<feature type="active site" description="Proton donor; for delta-elimination activity" evidence="15">
    <location>
        <position position="282"/>
    </location>
</feature>
<evidence type="ECO:0000256" key="12">
    <source>
        <dbReference type="ARBA" id="ARBA00023268"/>
    </source>
</evidence>
<organism evidence="18 19">
    <name type="scientific">Brevibacterium linens</name>
    <dbReference type="NCBI Taxonomy" id="1703"/>
    <lineage>
        <taxon>Bacteria</taxon>
        <taxon>Bacillati</taxon>
        <taxon>Actinomycetota</taxon>
        <taxon>Actinomycetes</taxon>
        <taxon>Micrococcales</taxon>
        <taxon>Brevibacteriaceae</taxon>
        <taxon>Brevibacterium</taxon>
    </lineage>
</organism>
<dbReference type="Proteomes" id="UP000075950">
    <property type="component" value="Chromosome"/>
</dbReference>
<reference evidence="19" key="1">
    <citation type="submission" date="2016-03" db="EMBL/GenBank/DDBJ databases">
        <authorList>
            <person name="Ploux O."/>
        </authorList>
    </citation>
    <scope>NUCLEOTIDE SEQUENCE [LARGE SCALE GENOMIC DNA]</scope>
    <source>
        <strain evidence="19">BS258</strain>
    </source>
</reference>
<feature type="active site" description="Proton donor" evidence="15">
    <location>
        <position position="3"/>
    </location>
</feature>
<dbReference type="AlphaFoldDB" id="A0A142NNM6"/>
<dbReference type="InterPro" id="IPR035937">
    <property type="entry name" value="FPG_N"/>
</dbReference>
<dbReference type="InterPro" id="IPR010663">
    <property type="entry name" value="Znf_FPG/IleRS"/>
</dbReference>
<evidence type="ECO:0000256" key="6">
    <source>
        <dbReference type="ARBA" id="ARBA00022771"/>
    </source>
</evidence>
<feature type="binding site" evidence="15">
    <location>
        <position position="107"/>
    </location>
    <ligand>
        <name>DNA</name>
        <dbReference type="ChEBI" id="CHEBI:16991"/>
    </ligand>
</feature>
<feature type="binding site" evidence="15">
    <location>
        <position position="172"/>
    </location>
    <ligand>
        <name>DNA</name>
        <dbReference type="ChEBI" id="CHEBI:16991"/>
    </ligand>
</feature>
<evidence type="ECO:0000256" key="14">
    <source>
        <dbReference type="ARBA" id="ARBA00044632"/>
    </source>
</evidence>
<dbReference type="InterPro" id="IPR000214">
    <property type="entry name" value="Znf_DNA_glyclase/AP_lyase"/>
</dbReference>
<dbReference type="PROSITE" id="PS51066">
    <property type="entry name" value="ZF_FPG_2"/>
    <property type="match status" value="1"/>
</dbReference>
<protein>
    <recommendedName>
        <fullName evidence="15">Formamidopyrimidine-DNA glycosylase</fullName>
        <shortName evidence="15">Fapy-DNA glycosylase</shortName>
        <ecNumber evidence="15">3.2.2.23</ecNumber>
    </recommendedName>
    <alternativeName>
        <fullName evidence="15">DNA-(apurinic or apyrimidinic site) lyase MutM</fullName>
        <shortName evidence="15">AP lyase MutM</shortName>
        <ecNumber evidence="15">4.2.99.18</ecNumber>
    </alternativeName>
</protein>
<evidence type="ECO:0000259" key="17">
    <source>
        <dbReference type="PROSITE" id="PS51068"/>
    </source>
</evidence>
<dbReference type="HAMAP" id="MF_00103">
    <property type="entry name" value="Fapy_DNA_glycosyl"/>
    <property type="match status" value="1"/>
</dbReference>
<feature type="active site" description="Schiff-base intermediate with DNA" evidence="15">
    <location>
        <position position="2"/>
    </location>
</feature>
<gene>
    <name evidence="15" type="primary">mutM</name>
    <name evidence="15" type="synonym">fpg</name>
    <name evidence="18" type="ORF">A2T55_11940</name>
</gene>
<accession>A0A142NNM6</accession>
<dbReference type="GO" id="GO:0003690">
    <property type="term" value="F:double-stranded DNA binding"/>
    <property type="evidence" value="ECO:0007669"/>
    <property type="project" value="UniProtKB-ARBA"/>
</dbReference>
<keyword evidence="13 15" id="KW-0326">Glycosidase</keyword>
<keyword evidence="5 15" id="KW-0227">DNA damage</keyword>
<dbReference type="NCBIfam" id="NF002211">
    <property type="entry name" value="PRK01103.1"/>
    <property type="match status" value="1"/>
</dbReference>
<dbReference type="Gene3D" id="3.20.190.10">
    <property type="entry name" value="MutM-like, N-terminal"/>
    <property type="match status" value="1"/>
</dbReference>
<dbReference type="GO" id="GO:0006979">
    <property type="term" value="P:response to oxidative stress"/>
    <property type="evidence" value="ECO:0007669"/>
    <property type="project" value="UniProtKB-ARBA"/>
</dbReference>
<evidence type="ECO:0000256" key="2">
    <source>
        <dbReference type="ARBA" id="ARBA00009409"/>
    </source>
</evidence>
<keyword evidence="12 15" id="KW-0511">Multifunctional enzyme</keyword>
<dbReference type="EC" id="3.2.2.23" evidence="15"/>